<dbReference type="Proteomes" id="UP000789901">
    <property type="component" value="Unassembled WGS sequence"/>
</dbReference>
<evidence type="ECO:0000313" key="2">
    <source>
        <dbReference type="Proteomes" id="UP000789901"/>
    </source>
</evidence>
<feature type="non-terminal residue" evidence="1">
    <location>
        <position position="130"/>
    </location>
</feature>
<dbReference type="EMBL" id="CAJVQB010057945">
    <property type="protein sequence ID" value="CAG8838389.1"/>
    <property type="molecule type" value="Genomic_DNA"/>
</dbReference>
<organism evidence="1 2">
    <name type="scientific">Gigaspora margarita</name>
    <dbReference type="NCBI Taxonomy" id="4874"/>
    <lineage>
        <taxon>Eukaryota</taxon>
        <taxon>Fungi</taxon>
        <taxon>Fungi incertae sedis</taxon>
        <taxon>Mucoromycota</taxon>
        <taxon>Glomeromycotina</taxon>
        <taxon>Glomeromycetes</taxon>
        <taxon>Diversisporales</taxon>
        <taxon>Gigasporaceae</taxon>
        <taxon>Gigaspora</taxon>
    </lineage>
</organism>
<accession>A0ABN7WQN5</accession>
<name>A0ABN7WQN5_GIGMA</name>
<sequence length="130" mass="15000">NNCAFNNTHLENYNTNTVIPYNIGHMNLECSKYKALHWLQENVAGSKQTLIFSTCCAKSKVQLPVTALLPTILFILLVEKNEQARAFRKKIQMYNSALAFTSIGTKINEHVINQQRVYNFHIYGELYHHI</sequence>
<comment type="caution">
    <text evidence="1">The sequence shown here is derived from an EMBL/GenBank/DDBJ whole genome shotgun (WGS) entry which is preliminary data.</text>
</comment>
<evidence type="ECO:0000313" key="1">
    <source>
        <dbReference type="EMBL" id="CAG8838389.1"/>
    </source>
</evidence>
<reference evidence="1 2" key="1">
    <citation type="submission" date="2021-06" db="EMBL/GenBank/DDBJ databases">
        <authorList>
            <person name="Kallberg Y."/>
            <person name="Tangrot J."/>
            <person name="Rosling A."/>
        </authorList>
    </citation>
    <scope>NUCLEOTIDE SEQUENCE [LARGE SCALE GENOMIC DNA]</scope>
    <source>
        <strain evidence="1 2">120-4 pot B 10/14</strain>
    </source>
</reference>
<protein>
    <submittedName>
        <fullName evidence="1">31523_t:CDS:1</fullName>
    </submittedName>
</protein>
<gene>
    <name evidence="1" type="ORF">GMARGA_LOCUS33953</name>
</gene>
<keyword evidence="2" id="KW-1185">Reference proteome</keyword>
<proteinExistence type="predicted"/>
<feature type="non-terminal residue" evidence="1">
    <location>
        <position position="1"/>
    </location>
</feature>